<feature type="active site" description="Proton donor/acceptor" evidence="8">
    <location>
        <position position="165"/>
    </location>
</feature>
<dbReference type="PANTHER" id="PTHR10374">
    <property type="entry name" value="LACTOYLGLUTATHIONE LYASE GLYOXALASE I"/>
    <property type="match status" value="1"/>
</dbReference>
<dbReference type="InterPro" id="IPR029068">
    <property type="entry name" value="Glyas_Bleomycin-R_OHBP_Dase"/>
</dbReference>
<dbReference type="PANTHER" id="PTHR10374:SF30">
    <property type="entry name" value="LACTOYLGLUTATHIONE LYASE"/>
    <property type="match status" value="1"/>
</dbReference>
<dbReference type="SUPFAM" id="SSF54593">
    <property type="entry name" value="Glyoxalase/Bleomycin resistance protein/Dihydroxybiphenyl dioxygenase"/>
    <property type="match status" value="1"/>
</dbReference>
<dbReference type="InterPro" id="IPR004361">
    <property type="entry name" value="Glyoxalase_1"/>
</dbReference>
<comment type="cofactor">
    <cofactor evidence="10">
        <name>Ni(2+)</name>
        <dbReference type="ChEBI" id="CHEBI:49786"/>
    </cofactor>
    <text evidence="10">Binds 1 nickel ion per subunit.</text>
</comment>
<sequence length="181" mass="20723">MSFQGEQHPGVETPPAETEGFRLNHTMLRIKDPRTSLAFYTRVFGMRVLRRLDFEEMQFSLYFLGRPETGETLPEDAGERTVWTFSQRGLLELTHNWGSEEKAGRLYHDGNAEPQGFGHICFSVPDLDATEAWFDANDVEFVKRSDQGKMKNVIFVKDVDGYWIEVVQADRLSALGDQASR</sequence>
<keyword evidence="5 9" id="KW-0479">Metal-binding</keyword>
<dbReference type="RefSeq" id="WP_089796735.1">
    <property type="nucleotide sequence ID" value="NZ_FPBP01000011.1"/>
</dbReference>
<gene>
    <name evidence="12" type="ORF">SAMN04487955_11133</name>
</gene>
<proteinExistence type="inferred from homology"/>
<keyword evidence="13" id="KW-1185">Reference proteome</keyword>
<evidence type="ECO:0000256" key="9">
    <source>
        <dbReference type="PIRSR" id="PIRSR604361-3"/>
    </source>
</evidence>
<name>A0A1I7JL00_9GAMM</name>
<dbReference type="GO" id="GO:0046872">
    <property type="term" value="F:metal ion binding"/>
    <property type="evidence" value="ECO:0007669"/>
    <property type="project" value="UniProtKB-UniRule"/>
</dbReference>
<comment type="pathway">
    <text evidence="1 10">Secondary metabolite metabolism; methylglyoxal degradation; (R)-lactate from methylglyoxal: step 1/2.</text>
</comment>
<evidence type="ECO:0000256" key="10">
    <source>
        <dbReference type="RuleBase" id="RU361179"/>
    </source>
</evidence>
<dbReference type="PROSITE" id="PS51819">
    <property type="entry name" value="VOC"/>
    <property type="match status" value="1"/>
</dbReference>
<comment type="cofactor">
    <cofactor evidence="9">
        <name>Zn(2+)</name>
        <dbReference type="ChEBI" id="CHEBI:29105"/>
    </cofactor>
    <text evidence="9">Binds 1 zinc ion per subunit. In the homodimer, two zinc ions are bound between subunits.</text>
</comment>
<dbReference type="InterPro" id="IPR004360">
    <property type="entry name" value="Glyas_Fos-R_dOase_dom"/>
</dbReference>
<organism evidence="12 13">
    <name type="scientific">Halomonas korlensis</name>
    <dbReference type="NCBI Taxonomy" id="463301"/>
    <lineage>
        <taxon>Bacteria</taxon>
        <taxon>Pseudomonadati</taxon>
        <taxon>Pseudomonadota</taxon>
        <taxon>Gammaproteobacteria</taxon>
        <taxon>Oceanospirillales</taxon>
        <taxon>Halomonadaceae</taxon>
        <taxon>Halomonas</taxon>
    </lineage>
</organism>
<dbReference type="Gene3D" id="3.10.180.10">
    <property type="entry name" value="2,3-Dihydroxybiphenyl 1,2-Dioxygenase, domain 1"/>
    <property type="match status" value="1"/>
</dbReference>
<feature type="binding site" evidence="9">
    <location>
        <position position="165"/>
    </location>
    <ligand>
        <name>Zn(2+)</name>
        <dbReference type="ChEBI" id="CHEBI:29105"/>
        <note>ligand shared between dimeric partners</note>
    </ligand>
</feature>
<evidence type="ECO:0000256" key="6">
    <source>
        <dbReference type="ARBA" id="ARBA00022833"/>
    </source>
</evidence>
<feature type="binding site" evidence="9">
    <location>
        <position position="119"/>
    </location>
    <ligand>
        <name>Zn(2+)</name>
        <dbReference type="ChEBI" id="CHEBI:29105"/>
        <note>ligand shared between dimeric partners</note>
    </ligand>
</feature>
<feature type="binding site" evidence="9">
    <location>
        <position position="92"/>
    </location>
    <ligand>
        <name>Zn(2+)</name>
        <dbReference type="ChEBI" id="CHEBI:29105"/>
        <note>ligand shared between dimeric partners</note>
    </ligand>
</feature>
<evidence type="ECO:0000256" key="5">
    <source>
        <dbReference type="ARBA" id="ARBA00022723"/>
    </source>
</evidence>
<dbReference type="EC" id="4.4.1.5" evidence="3 10"/>
<evidence type="ECO:0000313" key="13">
    <source>
        <dbReference type="Proteomes" id="UP000198693"/>
    </source>
</evidence>
<evidence type="ECO:0000256" key="4">
    <source>
        <dbReference type="ARBA" id="ARBA00022596"/>
    </source>
</evidence>
<reference evidence="13" key="1">
    <citation type="submission" date="2016-10" db="EMBL/GenBank/DDBJ databases">
        <authorList>
            <person name="Varghese N."/>
            <person name="Submissions S."/>
        </authorList>
    </citation>
    <scope>NUCLEOTIDE SEQUENCE [LARGE SCALE GENOMIC DNA]</scope>
    <source>
        <strain evidence="13">CGMCC 1.6981</strain>
    </source>
</reference>
<dbReference type="CDD" id="cd07233">
    <property type="entry name" value="GlxI_Zn"/>
    <property type="match status" value="1"/>
</dbReference>
<accession>A0A1I7JL00</accession>
<evidence type="ECO:0000313" key="12">
    <source>
        <dbReference type="EMBL" id="SFU85866.1"/>
    </source>
</evidence>
<dbReference type="EMBL" id="FPBP01000011">
    <property type="protein sequence ID" value="SFU85866.1"/>
    <property type="molecule type" value="Genomic_DNA"/>
</dbReference>
<evidence type="ECO:0000259" key="11">
    <source>
        <dbReference type="PROSITE" id="PS51819"/>
    </source>
</evidence>
<protein>
    <recommendedName>
        <fullName evidence="3 10">Lactoylglutathione lyase</fullName>
        <ecNumber evidence="3 10">4.4.1.5</ecNumber>
    </recommendedName>
    <alternativeName>
        <fullName evidence="10">Glyoxalase I</fullName>
    </alternativeName>
</protein>
<comment type="function">
    <text evidence="10">Catalyzes the conversion of hemimercaptal, formed from methylglyoxal and glutathione, to S-lactoylglutathione.</text>
</comment>
<dbReference type="Proteomes" id="UP000198693">
    <property type="component" value="Unassembled WGS sequence"/>
</dbReference>
<dbReference type="PROSITE" id="PS00935">
    <property type="entry name" value="GLYOXALASE_I_2"/>
    <property type="match status" value="1"/>
</dbReference>
<evidence type="ECO:0000256" key="8">
    <source>
        <dbReference type="PIRSR" id="PIRSR604361-1"/>
    </source>
</evidence>
<dbReference type="UniPathway" id="UPA00619">
    <property type="reaction ID" value="UER00675"/>
</dbReference>
<feature type="domain" description="VOC" evidence="11">
    <location>
        <begin position="22"/>
        <end position="169"/>
    </location>
</feature>
<evidence type="ECO:0000256" key="7">
    <source>
        <dbReference type="ARBA" id="ARBA00023239"/>
    </source>
</evidence>
<dbReference type="PROSITE" id="PS00934">
    <property type="entry name" value="GLYOXALASE_I_1"/>
    <property type="match status" value="1"/>
</dbReference>
<comment type="similarity">
    <text evidence="2 10">Belongs to the glyoxalase I family.</text>
</comment>
<keyword evidence="6 9" id="KW-0862">Zinc</keyword>
<dbReference type="OrthoDB" id="9789841at2"/>
<keyword evidence="4 10" id="KW-0533">Nickel</keyword>
<dbReference type="GO" id="GO:0004462">
    <property type="term" value="F:lactoylglutathione lyase activity"/>
    <property type="evidence" value="ECO:0007669"/>
    <property type="project" value="UniProtKB-UniRule"/>
</dbReference>
<dbReference type="AlphaFoldDB" id="A0A1I7JL00"/>
<evidence type="ECO:0000256" key="2">
    <source>
        <dbReference type="ARBA" id="ARBA00010363"/>
    </source>
</evidence>
<comment type="catalytic activity">
    <reaction evidence="10">
        <text>(R)-S-lactoylglutathione = methylglyoxal + glutathione</text>
        <dbReference type="Rhea" id="RHEA:19069"/>
        <dbReference type="ChEBI" id="CHEBI:17158"/>
        <dbReference type="ChEBI" id="CHEBI:57474"/>
        <dbReference type="ChEBI" id="CHEBI:57925"/>
        <dbReference type="EC" id="4.4.1.5"/>
    </reaction>
</comment>
<dbReference type="InterPro" id="IPR037523">
    <property type="entry name" value="VOC_core"/>
</dbReference>
<dbReference type="Pfam" id="PF00903">
    <property type="entry name" value="Glyoxalase"/>
    <property type="match status" value="1"/>
</dbReference>
<evidence type="ECO:0000256" key="3">
    <source>
        <dbReference type="ARBA" id="ARBA00012081"/>
    </source>
</evidence>
<dbReference type="NCBIfam" id="TIGR00068">
    <property type="entry name" value="glyox_I"/>
    <property type="match status" value="1"/>
</dbReference>
<keyword evidence="7 10" id="KW-0456">Lyase</keyword>
<dbReference type="InterPro" id="IPR018146">
    <property type="entry name" value="Glyoxalase_1_CS"/>
</dbReference>
<evidence type="ECO:0000256" key="1">
    <source>
        <dbReference type="ARBA" id="ARBA00005008"/>
    </source>
</evidence>
<dbReference type="STRING" id="463301.SAMN04487955_11133"/>